<keyword evidence="3" id="KW-1133">Transmembrane helix</keyword>
<dbReference type="RefSeq" id="WP_320182245.1">
    <property type="nucleotide sequence ID" value="NZ_CP138332.1"/>
</dbReference>
<dbReference type="InterPro" id="IPR037459">
    <property type="entry name" value="RhgT-like"/>
</dbReference>
<keyword evidence="3" id="KW-0812">Transmembrane</keyword>
<evidence type="ECO:0000259" key="4">
    <source>
        <dbReference type="Pfam" id="PF13472"/>
    </source>
</evidence>
<dbReference type="SUPFAM" id="SSF52266">
    <property type="entry name" value="SGNH hydrolase"/>
    <property type="match status" value="1"/>
</dbReference>
<evidence type="ECO:0000313" key="5">
    <source>
        <dbReference type="EMBL" id="MFD2969473.1"/>
    </source>
</evidence>
<proteinExistence type="inferred from homology"/>
<feature type="domain" description="SGNH hydrolase-type esterase" evidence="4">
    <location>
        <begin position="32"/>
        <end position="224"/>
    </location>
</feature>
<keyword evidence="2" id="KW-0378">Hydrolase</keyword>
<feature type="transmembrane region" description="Helical" evidence="3">
    <location>
        <begin position="6"/>
        <end position="22"/>
    </location>
</feature>
<dbReference type="PANTHER" id="PTHR43695:SF1">
    <property type="entry name" value="RHAMNOGALACTURONAN ACETYLESTERASE"/>
    <property type="match status" value="1"/>
</dbReference>
<name>A0ABW6BK55_9SPHI</name>
<accession>A0ABW6BK55</accession>
<dbReference type="Pfam" id="PF13472">
    <property type="entry name" value="Lipase_GDSL_2"/>
    <property type="match status" value="1"/>
</dbReference>
<protein>
    <submittedName>
        <fullName evidence="5">Rhamnogalacturonan acetylesterase</fullName>
    </submittedName>
</protein>
<organism evidence="5 6">
    <name type="scientific">Sphingobacterium bambusae</name>
    <dbReference type="NCBI Taxonomy" id="662858"/>
    <lineage>
        <taxon>Bacteria</taxon>
        <taxon>Pseudomonadati</taxon>
        <taxon>Bacteroidota</taxon>
        <taxon>Sphingobacteriia</taxon>
        <taxon>Sphingobacteriales</taxon>
        <taxon>Sphingobacteriaceae</taxon>
        <taxon>Sphingobacterium</taxon>
    </lineage>
</organism>
<dbReference type="InterPro" id="IPR036514">
    <property type="entry name" value="SGNH_hydro_sf"/>
</dbReference>
<keyword evidence="6" id="KW-1185">Reference proteome</keyword>
<reference evidence="6" key="1">
    <citation type="journal article" date="2019" name="Int. J. Syst. Evol. Microbiol.">
        <title>The Global Catalogue of Microorganisms (GCM) 10K type strain sequencing project: providing services to taxonomists for standard genome sequencing and annotation.</title>
        <authorList>
            <consortium name="The Broad Institute Genomics Platform"/>
            <consortium name="The Broad Institute Genome Sequencing Center for Infectious Disease"/>
            <person name="Wu L."/>
            <person name="Ma J."/>
        </authorList>
    </citation>
    <scope>NUCLEOTIDE SEQUENCE [LARGE SCALE GENOMIC DNA]</scope>
    <source>
        <strain evidence="6">KCTC 22814</strain>
    </source>
</reference>
<evidence type="ECO:0000256" key="3">
    <source>
        <dbReference type="SAM" id="Phobius"/>
    </source>
</evidence>
<dbReference type="InterPro" id="IPR013830">
    <property type="entry name" value="SGNH_hydro"/>
</dbReference>
<dbReference type="CDD" id="cd01821">
    <property type="entry name" value="Rhamnogalacturan_acetylesterase_like"/>
    <property type="match status" value="1"/>
</dbReference>
<sequence>MNRYFIYGVGSLMLLLLCSFAWQKKKLTVWMMGDSTMAIKAENKYPETGWGVPFATLFNEHVQVNNTAKNGRSTKSFIREGLWDGVQQGLQKGDYLLIQFGHNDEKVDKPNVGVTVDEYKANLALFVQAARAKEAIPILLTPIARRSFVQGKPANTHKAYAEGMMELADSLDVALIDLTQLTGAMLAEKGEAESMAYFLHLPEGSTNYPQGVKDNTHLNVEGADAVARLVAEALSKQHIPLAKELKK</sequence>
<gene>
    <name evidence="5" type="ORF">ACFS7Y_18910</name>
</gene>
<evidence type="ECO:0000313" key="6">
    <source>
        <dbReference type="Proteomes" id="UP001597525"/>
    </source>
</evidence>
<dbReference type="Gene3D" id="3.40.50.1110">
    <property type="entry name" value="SGNH hydrolase"/>
    <property type="match status" value="1"/>
</dbReference>
<dbReference type="EMBL" id="JBHUPB010000012">
    <property type="protein sequence ID" value="MFD2969473.1"/>
    <property type="molecule type" value="Genomic_DNA"/>
</dbReference>
<comment type="caution">
    <text evidence="5">The sequence shown here is derived from an EMBL/GenBank/DDBJ whole genome shotgun (WGS) entry which is preliminary data.</text>
</comment>
<dbReference type="Proteomes" id="UP001597525">
    <property type="component" value="Unassembled WGS sequence"/>
</dbReference>
<evidence type="ECO:0000256" key="1">
    <source>
        <dbReference type="ARBA" id="ARBA00008668"/>
    </source>
</evidence>
<comment type="similarity">
    <text evidence="1">Belongs to the 'GDSL' lipolytic enzyme family.</text>
</comment>
<keyword evidence="3" id="KW-0472">Membrane</keyword>
<evidence type="ECO:0000256" key="2">
    <source>
        <dbReference type="ARBA" id="ARBA00022801"/>
    </source>
</evidence>
<dbReference type="PANTHER" id="PTHR43695">
    <property type="entry name" value="PUTATIVE (AFU_ORTHOLOGUE AFUA_2G17250)-RELATED"/>
    <property type="match status" value="1"/>
</dbReference>